<dbReference type="AlphaFoldDB" id="A0AAJ5BGT6"/>
<sequence>MVNMLNLIANILSVISILIISYGALIAIINFLRGEIKRDASPLTALTTVRTTLGSYLLLGLEILIAADILKTILEPSYRELIVLGSVVLIRTVLSFFLNREISELSARSEAVNKVTTPEIVIIDNIVKDEIKPEEEKADK</sequence>
<feature type="transmembrane region" description="Helical" evidence="1">
    <location>
        <begin position="6"/>
        <end position="32"/>
    </location>
</feature>
<dbReference type="RefSeq" id="WP_071845508.1">
    <property type="nucleotide sequence ID" value="NZ_FOLW01000003.1"/>
</dbReference>
<dbReference type="PANTHER" id="PTHR38468">
    <property type="entry name" value="SLL0939 PROTEIN"/>
    <property type="match status" value="1"/>
</dbReference>
<proteinExistence type="predicted"/>
<dbReference type="PANTHER" id="PTHR38468:SF1">
    <property type="entry name" value="SLL0939 PROTEIN"/>
    <property type="match status" value="1"/>
</dbReference>
<dbReference type="Proteomes" id="UP000226420">
    <property type="component" value="Unassembled WGS sequence"/>
</dbReference>
<dbReference type="EMBL" id="FOLW01000003">
    <property type="protein sequence ID" value="SFC63082.1"/>
    <property type="molecule type" value="Genomic_DNA"/>
</dbReference>
<organism evidence="2 3">
    <name type="scientific">Pragia fontium DSM 5563 = ATCC 49100</name>
    <dbReference type="NCBI Taxonomy" id="1122977"/>
    <lineage>
        <taxon>Bacteria</taxon>
        <taxon>Pseudomonadati</taxon>
        <taxon>Pseudomonadota</taxon>
        <taxon>Gammaproteobacteria</taxon>
        <taxon>Enterobacterales</taxon>
        <taxon>Budviciaceae</taxon>
        <taxon>Pragia</taxon>
    </lineage>
</organism>
<keyword evidence="1" id="KW-0812">Transmembrane</keyword>
<gene>
    <name evidence="2" type="ORF">SAMN02745723_103159</name>
</gene>
<protein>
    <submittedName>
        <fullName evidence="2">Uncharacterized membrane protein</fullName>
    </submittedName>
</protein>
<evidence type="ECO:0000256" key="1">
    <source>
        <dbReference type="SAM" id="Phobius"/>
    </source>
</evidence>
<dbReference type="InterPro" id="IPR012427">
    <property type="entry name" value="DUF1622"/>
</dbReference>
<dbReference type="Pfam" id="PF07784">
    <property type="entry name" value="DUF1622"/>
    <property type="match status" value="1"/>
</dbReference>
<keyword evidence="1" id="KW-1133">Transmembrane helix</keyword>
<reference evidence="2 3" key="1">
    <citation type="submission" date="2016-10" db="EMBL/GenBank/DDBJ databases">
        <authorList>
            <person name="Varghese N."/>
            <person name="Submissions S."/>
        </authorList>
    </citation>
    <scope>NUCLEOTIDE SEQUENCE [LARGE SCALE GENOMIC DNA]</scope>
    <source>
        <strain evidence="2 3">DSM 5563</strain>
    </source>
</reference>
<evidence type="ECO:0000313" key="2">
    <source>
        <dbReference type="EMBL" id="SFC63082.1"/>
    </source>
</evidence>
<keyword evidence="1" id="KW-0472">Membrane</keyword>
<accession>A0AAJ5BGT6</accession>
<name>A0AAJ5BGT6_9GAMM</name>
<comment type="caution">
    <text evidence="2">The sequence shown here is derived from an EMBL/GenBank/DDBJ whole genome shotgun (WGS) entry which is preliminary data.</text>
</comment>
<evidence type="ECO:0000313" key="3">
    <source>
        <dbReference type="Proteomes" id="UP000226420"/>
    </source>
</evidence>